<dbReference type="AlphaFoldDB" id="A0A0G0KUV1"/>
<gene>
    <name evidence="1" type="ORF">UT06_C0047G0016</name>
</gene>
<proteinExistence type="predicted"/>
<dbReference type="Gene3D" id="1.10.287.1080">
    <property type="entry name" value="MazG-like"/>
    <property type="match status" value="1"/>
</dbReference>
<dbReference type="EMBL" id="LBVJ01000047">
    <property type="protein sequence ID" value="KKQ82552.1"/>
    <property type="molecule type" value="Genomic_DNA"/>
</dbReference>
<evidence type="ECO:0000313" key="1">
    <source>
        <dbReference type="EMBL" id="KKQ82552.1"/>
    </source>
</evidence>
<evidence type="ECO:0000313" key="2">
    <source>
        <dbReference type="Proteomes" id="UP000034710"/>
    </source>
</evidence>
<organism evidence="1 2">
    <name type="scientific">Candidatus Woesebacteria bacterium GW2011_GWA1_38_8</name>
    <dbReference type="NCBI Taxonomy" id="1618547"/>
    <lineage>
        <taxon>Bacteria</taxon>
        <taxon>Candidatus Woeseibacteriota</taxon>
    </lineage>
</organism>
<accession>A0A0G0KUV1</accession>
<comment type="caution">
    <text evidence="1">The sequence shown here is derived from an EMBL/GenBank/DDBJ whole genome shotgun (WGS) entry which is preliminary data.</text>
</comment>
<sequence>MDLNTLQKEVAKLGDTKKRSLPLRTKQEGEILYWTVKLNEEVGELCNDILSILQLQRASKLERFEKNNFYQEFADI</sequence>
<protein>
    <submittedName>
        <fullName evidence="1">Uncharacterized protein</fullName>
    </submittedName>
</protein>
<name>A0A0G0KUV1_9BACT</name>
<reference evidence="1 2" key="1">
    <citation type="journal article" date="2015" name="Nature">
        <title>rRNA introns, odd ribosomes, and small enigmatic genomes across a large radiation of phyla.</title>
        <authorList>
            <person name="Brown C.T."/>
            <person name="Hug L.A."/>
            <person name="Thomas B.C."/>
            <person name="Sharon I."/>
            <person name="Castelle C.J."/>
            <person name="Singh A."/>
            <person name="Wilkins M.J."/>
            <person name="Williams K.H."/>
            <person name="Banfield J.F."/>
        </authorList>
    </citation>
    <scope>NUCLEOTIDE SEQUENCE [LARGE SCALE GENOMIC DNA]</scope>
</reference>
<dbReference type="Proteomes" id="UP000034710">
    <property type="component" value="Unassembled WGS sequence"/>
</dbReference>
<feature type="non-terminal residue" evidence="1">
    <location>
        <position position="76"/>
    </location>
</feature>